<dbReference type="InterPro" id="IPR051563">
    <property type="entry name" value="Glycosyl_Hydrolase_51"/>
</dbReference>
<feature type="domain" description="Alpha-L-arabinofuranosidase 1 catalytic" evidence="1">
    <location>
        <begin position="20"/>
        <end position="128"/>
    </location>
</feature>
<dbReference type="PANTHER" id="PTHR31776">
    <property type="entry name" value="ALPHA-L-ARABINOFURANOSIDASE 1"/>
    <property type="match status" value="1"/>
</dbReference>
<dbReference type="Pfam" id="PF22848">
    <property type="entry name" value="ASD1_dom"/>
    <property type="match status" value="1"/>
</dbReference>
<protein>
    <submittedName>
        <fullName evidence="2">Alpha-l-arabinofuranosidase</fullName>
    </submittedName>
</protein>
<keyword evidence="3" id="KW-1185">Reference proteome</keyword>
<evidence type="ECO:0000313" key="2">
    <source>
        <dbReference type="EMBL" id="KAF5177992.1"/>
    </source>
</evidence>
<dbReference type="Gene3D" id="3.20.20.80">
    <property type="entry name" value="Glycosidases"/>
    <property type="match status" value="1"/>
</dbReference>
<feature type="non-terminal residue" evidence="2">
    <location>
        <position position="1"/>
    </location>
</feature>
<sequence length="132" mass="15121">LYNERNDSFALPSSNLQLYYLLWNCGCFVEGEWLRNAFRWKESIGPWEERAGHFGDVWMYWTDDGLGYYEFLQLAEDLGAVPVWVVNNGISHNDQAATSSIMPFVQEMLDSIEFARGSPNSTWGSLRTGTAH</sequence>
<comment type="caution">
    <text evidence="2">The sequence shown here is derived from an EMBL/GenBank/DDBJ whole genome shotgun (WGS) entry which is preliminary data.</text>
</comment>
<dbReference type="InterPro" id="IPR055235">
    <property type="entry name" value="ASD1_cat"/>
</dbReference>
<dbReference type="GO" id="GO:0046556">
    <property type="term" value="F:alpha-L-arabinofuranosidase activity"/>
    <property type="evidence" value="ECO:0007669"/>
    <property type="project" value="TreeGrafter"/>
</dbReference>
<reference evidence="2 3" key="1">
    <citation type="submission" date="2020-06" db="EMBL/GenBank/DDBJ databases">
        <title>Transcriptomic and genomic resources for Thalictrum thalictroides and T. hernandezii: Facilitating candidate gene discovery in an emerging model plant lineage.</title>
        <authorList>
            <person name="Arias T."/>
            <person name="Riano-Pachon D.M."/>
            <person name="Di Stilio V.S."/>
        </authorList>
    </citation>
    <scope>NUCLEOTIDE SEQUENCE [LARGE SCALE GENOMIC DNA]</scope>
    <source>
        <strain evidence="3">cv. WT478/WT964</strain>
        <tissue evidence="2">Leaves</tissue>
    </source>
</reference>
<gene>
    <name evidence="2" type="ORF">FRX31_032421</name>
</gene>
<dbReference type="AlphaFoldDB" id="A0A7J6V0S7"/>
<evidence type="ECO:0000259" key="1">
    <source>
        <dbReference type="Pfam" id="PF22848"/>
    </source>
</evidence>
<name>A0A7J6V0S7_THATH</name>
<evidence type="ECO:0000313" key="3">
    <source>
        <dbReference type="Proteomes" id="UP000554482"/>
    </source>
</evidence>
<dbReference type="EMBL" id="JABWDY010040624">
    <property type="protein sequence ID" value="KAF5177992.1"/>
    <property type="molecule type" value="Genomic_DNA"/>
</dbReference>
<dbReference type="InterPro" id="IPR017853">
    <property type="entry name" value="GH"/>
</dbReference>
<proteinExistence type="predicted"/>
<organism evidence="2 3">
    <name type="scientific">Thalictrum thalictroides</name>
    <name type="common">Rue-anemone</name>
    <name type="synonym">Anemone thalictroides</name>
    <dbReference type="NCBI Taxonomy" id="46969"/>
    <lineage>
        <taxon>Eukaryota</taxon>
        <taxon>Viridiplantae</taxon>
        <taxon>Streptophyta</taxon>
        <taxon>Embryophyta</taxon>
        <taxon>Tracheophyta</taxon>
        <taxon>Spermatophyta</taxon>
        <taxon>Magnoliopsida</taxon>
        <taxon>Ranunculales</taxon>
        <taxon>Ranunculaceae</taxon>
        <taxon>Thalictroideae</taxon>
        <taxon>Thalictrum</taxon>
    </lineage>
</organism>
<dbReference type="OrthoDB" id="1412498at2759"/>
<dbReference type="PANTHER" id="PTHR31776:SF0">
    <property type="entry name" value="ALPHA-L-ARABINOFURANOSIDASE 1"/>
    <property type="match status" value="1"/>
</dbReference>
<accession>A0A7J6V0S7</accession>
<dbReference type="SUPFAM" id="SSF51445">
    <property type="entry name" value="(Trans)glycosidases"/>
    <property type="match status" value="1"/>
</dbReference>
<dbReference type="Proteomes" id="UP000554482">
    <property type="component" value="Unassembled WGS sequence"/>
</dbReference>